<evidence type="ECO:0000313" key="2">
    <source>
        <dbReference type="EMBL" id="MFC3121495.1"/>
    </source>
</evidence>
<accession>A0ABV7FRZ8</accession>
<keyword evidence="3" id="KW-1185">Reference proteome</keyword>
<feature type="domain" description="Lcl C-terminal" evidence="1">
    <location>
        <begin position="405"/>
        <end position="565"/>
    </location>
</feature>
<comment type="caution">
    <text evidence="2">The sequence shown here is derived from an EMBL/GenBank/DDBJ whole genome shotgun (WGS) entry which is preliminary data.</text>
</comment>
<sequence>MFKYVFVTAAMLFLASCGGGSEDQIPETPKPILVTAGVAQTIDEQQTLDIVGVASGGTGEYVYAWLSSGDVNISHADTTAADASLVAPVVTAPTDFIIRLVATDSAGKQGENQFVLTVNPVNLPPEANIQVMQLEGYGNNRFPVMGTVVLDGSNSRDLDAPENMAEIATYEWQQTAGTLVTEGLDLTQSSLSFVAPITDNEESISFSLTVTDQEGESAESIVSVVLVGQSNTLPTIELNSDIAVFSGERIALQALVLSDAPRAKPFSIAWQSSMTTEGRLADIDQVNQIHTFASAPLVNETQHIIFTATARDSFGNEVTANKTITVWSQLNATINDTGVSAYGTDEKVFSSYQADFAGQDADYGNDRISTSGFIDKTGRGDQGFDFTRLNENGDQVDNTALPWRCVRDNITGLVWETKVSQDISNLHHADHVFTWYQSENNGNFEGDVNEMSTTCANPNGQCNTEAFVDAVNEQGLCGFFDWRLPTHQELQSIIHYGKSIFPLIDSEYFPFSGDSGSQALWYWTNVSSADGVNDDTAMNAWAFDFKSGVDNFLSKSVHARVRLVRAGKVEPEE</sequence>
<gene>
    <name evidence="2" type="ORF">ACFOHL_07665</name>
</gene>
<dbReference type="InterPro" id="IPR011460">
    <property type="entry name" value="Lcl_C"/>
</dbReference>
<proteinExistence type="predicted"/>
<name>A0ABV7FRZ8_9ALTE</name>
<dbReference type="Pfam" id="PF22352">
    <property type="entry name" value="K319L-like_PKD"/>
    <property type="match status" value="1"/>
</dbReference>
<protein>
    <submittedName>
        <fullName evidence="2">DUF1566 domain-containing protein</fullName>
    </submittedName>
</protein>
<evidence type="ECO:0000259" key="1">
    <source>
        <dbReference type="Pfam" id="PF07603"/>
    </source>
</evidence>
<dbReference type="RefSeq" id="WP_376919634.1">
    <property type="nucleotide sequence ID" value="NZ_JBHRSW010000012.1"/>
</dbReference>
<dbReference type="Gene3D" id="2.60.40.3010">
    <property type="match status" value="1"/>
</dbReference>
<organism evidence="2 3">
    <name type="scientific">Agaribacter flavus</name>
    <dbReference type="NCBI Taxonomy" id="1902781"/>
    <lineage>
        <taxon>Bacteria</taxon>
        <taxon>Pseudomonadati</taxon>
        <taxon>Pseudomonadota</taxon>
        <taxon>Gammaproteobacteria</taxon>
        <taxon>Alteromonadales</taxon>
        <taxon>Alteromonadaceae</taxon>
        <taxon>Agaribacter</taxon>
    </lineage>
</organism>
<dbReference type="Proteomes" id="UP001595478">
    <property type="component" value="Unassembled WGS sequence"/>
</dbReference>
<dbReference type="EMBL" id="JBHRSW010000012">
    <property type="protein sequence ID" value="MFC3121495.1"/>
    <property type="molecule type" value="Genomic_DNA"/>
</dbReference>
<dbReference type="PROSITE" id="PS51257">
    <property type="entry name" value="PROKAR_LIPOPROTEIN"/>
    <property type="match status" value="1"/>
</dbReference>
<dbReference type="Pfam" id="PF07603">
    <property type="entry name" value="Lcl_C"/>
    <property type="match status" value="1"/>
</dbReference>
<reference evidence="3" key="1">
    <citation type="journal article" date="2019" name="Int. J. Syst. Evol. Microbiol.">
        <title>The Global Catalogue of Microorganisms (GCM) 10K type strain sequencing project: providing services to taxonomists for standard genome sequencing and annotation.</title>
        <authorList>
            <consortium name="The Broad Institute Genomics Platform"/>
            <consortium name="The Broad Institute Genome Sequencing Center for Infectious Disease"/>
            <person name="Wu L."/>
            <person name="Ma J."/>
        </authorList>
    </citation>
    <scope>NUCLEOTIDE SEQUENCE [LARGE SCALE GENOMIC DNA]</scope>
    <source>
        <strain evidence="3">KCTC 52473</strain>
    </source>
</reference>
<evidence type="ECO:0000313" key="3">
    <source>
        <dbReference type="Proteomes" id="UP001595478"/>
    </source>
</evidence>